<feature type="compositionally biased region" description="Low complexity" evidence="1">
    <location>
        <begin position="212"/>
        <end position="235"/>
    </location>
</feature>
<keyword evidence="3" id="KW-1185">Reference proteome</keyword>
<dbReference type="EMBL" id="FPBA01000018">
    <property type="protein sequence ID" value="SFT94536.1"/>
    <property type="molecule type" value="Genomic_DNA"/>
</dbReference>
<evidence type="ECO:0000313" key="3">
    <source>
        <dbReference type="Proteomes" id="UP000199546"/>
    </source>
</evidence>
<feature type="region of interest" description="Disordered" evidence="1">
    <location>
        <begin position="204"/>
        <end position="244"/>
    </location>
</feature>
<name>A0A1I7C538_9ACTN</name>
<dbReference type="AlphaFoldDB" id="A0A1I7C538"/>
<dbReference type="InterPro" id="IPR022183">
    <property type="entry name" value="DUF3710"/>
</dbReference>
<dbReference type="Pfam" id="PF12502">
    <property type="entry name" value="DUF3710"/>
    <property type="match status" value="1"/>
</dbReference>
<dbReference type="RefSeq" id="WP_093582258.1">
    <property type="nucleotide sequence ID" value="NZ_FPBA01000018.1"/>
</dbReference>
<feature type="compositionally biased region" description="Basic and acidic residues" evidence="1">
    <location>
        <begin position="10"/>
        <end position="31"/>
    </location>
</feature>
<dbReference type="Proteomes" id="UP000199546">
    <property type="component" value="Unassembled WGS sequence"/>
</dbReference>
<gene>
    <name evidence="2" type="ORF">SAMN05660657_04066</name>
</gene>
<organism evidence="2 3">
    <name type="scientific">Geodermatophilus amargosae</name>
    <dbReference type="NCBI Taxonomy" id="1296565"/>
    <lineage>
        <taxon>Bacteria</taxon>
        <taxon>Bacillati</taxon>
        <taxon>Actinomycetota</taxon>
        <taxon>Actinomycetes</taxon>
        <taxon>Geodermatophilales</taxon>
        <taxon>Geodermatophilaceae</taxon>
        <taxon>Geodermatophilus</taxon>
    </lineage>
</organism>
<sequence length="244" mass="26264">MPFGRRRGRIDRTLRERGVPPEPQHRERDVEETTGPYDESDVPEDGTPRVDLGALRLPALAGTELRVDLNQQQKVVGATLRYGDSVLQVSAFAAPRATGIWDDVRTELARSASGQGGRLQEADGPFGPELSGTVVVTPPAQPGGPPPKPVRRPARFLGVDGPRWFLRGMISGPAAESPEAAAVLEDVFRRIVVVRGTQPMPVREQLPLTLPPQAAEQLARQQQAAGQQQAGRPGRPATPPEPTA</sequence>
<proteinExistence type="predicted"/>
<protein>
    <recommendedName>
        <fullName evidence="4">DUF3710 domain-containing protein</fullName>
    </recommendedName>
</protein>
<dbReference type="STRING" id="1296565.SAMN05660657_04066"/>
<evidence type="ECO:0008006" key="4">
    <source>
        <dbReference type="Google" id="ProtNLM"/>
    </source>
</evidence>
<evidence type="ECO:0000256" key="1">
    <source>
        <dbReference type="SAM" id="MobiDB-lite"/>
    </source>
</evidence>
<evidence type="ECO:0000313" key="2">
    <source>
        <dbReference type="EMBL" id="SFT94536.1"/>
    </source>
</evidence>
<reference evidence="3" key="1">
    <citation type="submission" date="2016-10" db="EMBL/GenBank/DDBJ databases">
        <authorList>
            <person name="Varghese N."/>
            <person name="Submissions S."/>
        </authorList>
    </citation>
    <scope>NUCLEOTIDE SEQUENCE [LARGE SCALE GENOMIC DNA]</scope>
    <source>
        <strain evidence="3">DSM 46136</strain>
    </source>
</reference>
<feature type="region of interest" description="Disordered" evidence="1">
    <location>
        <begin position="1"/>
        <end position="50"/>
    </location>
</feature>
<dbReference type="OrthoDB" id="8480367at2"/>
<accession>A0A1I7C538</accession>